<evidence type="ECO:0000313" key="2">
    <source>
        <dbReference type="EMBL" id="BDZ46165.1"/>
    </source>
</evidence>
<dbReference type="EMBL" id="AP027731">
    <property type="protein sequence ID" value="BDZ46165.1"/>
    <property type="molecule type" value="Genomic_DNA"/>
</dbReference>
<feature type="region of interest" description="Disordered" evidence="1">
    <location>
        <begin position="91"/>
        <end position="112"/>
    </location>
</feature>
<sequence length="121" mass="12886">MQVGDEHALDPVEAEPEPAQPVLEQQPVLVGIEAGIQQVDRSVVRRDRVAERVRIPGFGIAVGIDQMPSATWSGAVIRSDWESRNCDGTVGCTGPSSPMEAGPVLPPARLQRPGLARDALV</sequence>
<feature type="compositionally biased region" description="Basic and acidic residues" evidence="1">
    <location>
        <begin position="1"/>
        <end position="10"/>
    </location>
</feature>
<reference evidence="3" key="1">
    <citation type="journal article" date="2019" name="Int. J. Syst. Evol. Microbiol.">
        <title>The Global Catalogue of Microorganisms (GCM) 10K type strain sequencing project: providing services to taxonomists for standard genome sequencing and annotation.</title>
        <authorList>
            <consortium name="The Broad Institute Genomics Platform"/>
            <consortium name="The Broad Institute Genome Sequencing Center for Infectious Disease"/>
            <person name="Wu L."/>
            <person name="Ma J."/>
        </authorList>
    </citation>
    <scope>NUCLEOTIDE SEQUENCE [LARGE SCALE GENOMIC DNA]</scope>
    <source>
        <strain evidence="3">NBRC 108725</strain>
    </source>
</reference>
<feature type="region of interest" description="Disordered" evidence="1">
    <location>
        <begin position="1"/>
        <end position="20"/>
    </location>
</feature>
<organism evidence="2 3">
    <name type="scientific">Naasia aerilata</name>
    <dbReference type="NCBI Taxonomy" id="1162966"/>
    <lineage>
        <taxon>Bacteria</taxon>
        <taxon>Bacillati</taxon>
        <taxon>Actinomycetota</taxon>
        <taxon>Actinomycetes</taxon>
        <taxon>Micrococcales</taxon>
        <taxon>Microbacteriaceae</taxon>
        <taxon>Naasia</taxon>
    </lineage>
</organism>
<name>A0ABN6XMF0_9MICO</name>
<proteinExistence type="predicted"/>
<keyword evidence="3" id="KW-1185">Reference proteome</keyword>
<dbReference type="Proteomes" id="UP001321498">
    <property type="component" value="Chromosome"/>
</dbReference>
<evidence type="ECO:0000256" key="1">
    <source>
        <dbReference type="SAM" id="MobiDB-lite"/>
    </source>
</evidence>
<evidence type="ECO:0000313" key="3">
    <source>
        <dbReference type="Proteomes" id="UP001321498"/>
    </source>
</evidence>
<protein>
    <submittedName>
        <fullName evidence="2">Uncharacterized protein</fullName>
    </submittedName>
</protein>
<gene>
    <name evidence="2" type="ORF">GCM10025866_20740</name>
</gene>
<accession>A0ABN6XMF0</accession>